<keyword evidence="1" id="KW-0472">Membrane</keyword>
<feature type="transmembrane region" description="Helical" evidence="1">
    <location>
        <begin position="49"/>
        <end position="68"/>
    </location>
</feature>
<protein>
    <submittedName>
        <fullName evidence="2">Uncharacterized protein</fullName>
    </submittedName>
</protein>
<keyword evidence="1" id="KW-0812">Transmembrane</keyword>
<sequence>MRLKSFVATGTVGLLAIIGAAQVGRWACSLMAVALAHWGGWDIAETAHAAPWIIVASTAGLAMSLYGMHEDNKRYKRSGYGKIVRNHARNSEYPQDEEKGA</sequence>
<keyword evidence="1" id="KW-1133">Transmembrane helix</keyword>
<evidence type="ECO:0000313" key="2">
    <source>
        <dbReference type="EMBL" id="DAD74102.1"/>
    </source>
</evidence>
<dbReference type="EMBL" id="BK014752">
    <property type="protein sequence ID" value="DAD74102.1"/>
    <property type="molecule type" value="Genomic_DNA"/>
</dbReference>
<reference evidence="2" key="1">
    <citation type="journal article" date="2021" name="Proc. Natl. Acad. Sci. U.S.A.">
        <title>A Catalog of Tens of Thousands of Viruses from Human Metagenomes Reveals Hidden Associations with Chronic Diseases.</title>
        <authorList>
            <person name="Tisza M.J."/>
            <person name="Buck C.B."/>
        </authorList>
    </citation>
    <scope>NUCLEOTIDE SEQUENCE</scope>
    <source>
        <strain evidence="2">CtqYq4</strain>
    </source>
</reference>
<proteinExistence type="predicted"/>
<organism evidence="2">
    <name type="scientific">Myoviridae sp. ctqYq4</name>
    <dbReference type="NCBI Taxonomy" id="2826702"/>
    <lineage>
        <taxon>Viruses</taxon>
        <taxon>Duplodnaviria</taxon>
        <taxon>Heunggongvirae</taxon>
        <taxon>Uroviricota</taxon>
        <taxon>Caudoviricetes</taxon>
    </lineage>
</organism>
<name>A0A8S5LVQ3_9CAUD</name>
<evidence type="ECO:0000256" key="1">
    <source>
        <dbReference type="SAM" id="Phobius"/>
    </source>
</evidence>
<accession>A0A8S5LVQ3</accession>